<gene>
    <name evidence="2" type="ORF">LSH36_678g02041</name>
</gene>
<dbReference type="EMBL" id="JAODUP010000678">
    <property type="protein sequence ID" value="KAK2145489.1"/>
    <property type="molecule type" value="Genomic_DNA"/>
</dbReference>
<accession>A0AAD9J366</accession>
<dbReference type="PANTHER" id="PTHR22028">
    <property type="entry name" value="SFI1 SPINDLE BODY DOMAIN-CONTAINING PROTEIN-RELATED"/>
    <property type="match status" value="1"/>
</dbReference>
<name>A0AAD9J366_9ANNE</name>
<evidence type="ECO:0000313" key="2">
    <source>
        <dbReference type="EMBL" id="KAK2145489.1"/>
    </source>
</evidence>
<dbReference type="InterPro" id="IPR052270">
    <property type="entry name" value="CACF_protein"/>
</dbReference>
<dbReference type="GO" id="GO:0019902">
    <property type="term" value="F:phosphatase binding"/>
    <property type="evidence" value="ECO:0007669"/>
    <property type="project" value="TreeGrafter"/>
</dbReference>
<sequence length="550" mass="66437">MQLSSVEMSAGGHERGRINRIAVAIEKANIHIMKNDSNLRAMANRAIMQELDNNMKLTASKMKLTSRTEQADLNLEGGSIVEGGSNIDRRNAGVQSTPVNSPSSSKIPTFVGSGTRQKQAKPRPVRKQRNVIQDYRPGYTWNRGGRVKELRIREHYRRHLLKQSFSIWSEMWWEVRREWALTVRADLHNRYRIWNKVWHAWREYTLIARVKTIQNKIADHHAKVHICGRVIQAWEIYIEMRHTKKALYRKADGVFRDNIRRKHQEVAALQHWADNIISKAWCSWKRKFLEGQYKEHQYELAVANHKKALVRQCFYSWRLYIESRRCKLHNYDRAIAWHRRYQLKRHVNIWYDRYCLARQLVEHDVYIEDLSRRARCRRVLVHWKFYVHLRREIYKKKVLATAHYRTCLQKSTIAVWKLYVSQQRIKVLRHQVALEHYRQTDEYMRADVFYITQALPKYLNRWRSFAETAGRKREIVESAASFRRENLLARFFYQWHDEYEHSQDIRLAERMAILHHEELVKRRLFAQWWFRTQEVVEENFKMVIVGLYTN</sequence>
<protein>
    <recommendedName>
        <fullName evidence="4">SFI1</fullName>
    </recommendedName>
</protein>
<evidence type="ECO:0000313" key="3">
    <source>
        <dbReference type="Proteomes" id="UP001208570"/>
    </source>
</evidence>
<dbReference type="PANTHER" id="PTHR22028:SF4">
    <property type="entry name" value="PROTEIN SFI1 HOMOLOG"/>
    <property type="match status" value="1"/>
</dbReference>
<evidence type="ECO:0008006" key="4">
    <source>
        <dbReference type="Google" id="ProtNLM"/>
    </source>
</evidence>
<dbReference type="Proteomes" id="UP001208570">
    <property type="component" value="Unassembled WGS sequence"/>
</dbReference>
<proteinExistence type="predicted"/>
<evidence type="ECO:0000256" key="1">
    <source>
        <dbReference type="SAM" id="MobiDB-lite"/>
    </source>
</evidence>
<comment type="caution">
    <text evidence="2">The sequence shown here is derived from an EMBL/GenBank/DDBJ whole genome shotgun (WGS) entry which is preliminary data.</text>
</comment>
<feature type="region of interest" description="Disordered" evidence="1">
    <location>
        <begin position="77"/>
        <end position="128"/>
    </location>
</feature>
<keyword evidence="3" id="KW-1185">Reference proteome</keyword>
<feature type="compositionally biased region" description="Polar residues" evidence="1">
    <location>
        <begin position="93"/>
        <end position="117"/>
    </location>
</feature>
<feature type="compositionally biased region" description="Basic residues" evidence="1">
    <location>
        <begin position="118"/>
        <end position="128"/>
    </location>
</feature>
<organism evidence="2 3">
    <name type="scientific">Paralvinella palmiformis</name>
    <dbReference type="NCBI Taxonomy" id="53620"/>
    <lineage>
        <taxon>Eukaryota</taxon>
        <taxon>Metazoa</taxon>
        <taxon>Spiralia</taxon>
        <taxon>Lophotrochozoa</taxon>
        <taxon>Annelida</taxon>
        <taxon>Polychaeta</taxon>
        <taxon>Sedentaria</taxon>
        <taxon>Canalipalpata</taxon>
        <taxon>Terebellida</taxon>
        <taxon>Terebelliformia</taxon>
        <taxon>Alvinellidae</taxon>
        <taxon>Paralvinella</taxon>
    </lineage>
</organism>
<reference evidence="2" key="1">
    <citation type="journal article" date="2023" name="Mol. Biol. Evol.">
        <title>Third-Generation Sequencing Reveals the Adaptive Role of the Epigenome in Three Deep-Sea Polychaetes.</title>
        <authorList>
            <person name="Perez M."/>
            <person name="Aroh O."/>
            <person name="Sun Y."/>
            <person name="Lan Y."/>
            <person name="Juniper S.K."/>
            <person name="Young C.R."/>
            <person name="Angers B."/>
            <person name="Qian P.Y."/>
        </authorList>
    </citation>
    <scope>NUCLEOTIDE SEQUENCE</scope>
    <source>
        <strain evidence="2">P08H-3</strain>
    </source>
</reference>
<dbReference type="AlphaFoldDB" id="A0AAD9J366"/>